<reference evidence="8" key="1">
    <citation type="submission" date="2016-06" db="UniProtKB">
        <authorList>
            <consortium name="WormBaseParasite"/>
        </authorList>
    </citation>
    <scope>IDENTIFICATION</scope>
</reference>
<dbReference type="AlphaFoldDB" id="A0A183A5Z2"/>
<keyword evidence="3" id="KW-1015">Disulfide bond</keyword>
<dbReference type="WBParaSite" id="ECPE_0000237701-mRNA-1">
    <property type="protein sequence ID" value="ECPE_0000237701-mRNA-1"/>
    <property type="gene ID" value="ECPE_0000237701"/>
</dbReference>
<protein>
    <submittedName>
        <fullName evidence="8">NTR domain-containing protein</fullName>
    </submittedName>
</protein>
<name>A0A183A5Z2_9TREM</name>
<evidence type="ECO:0000256" key="3">
    <source>
        <dbReference type="ARBA" id="ARBA00023157"/>
    </source>
</evidence>
<dbReference type="InterPro" id="IPR008993">
    <property type="entry name" value="TIMP-like_OB-fold"/>
</dbReference>
<accession>A0A183A5Z2</accession>
<evidence type="ECO:0000256" key="4">
    <source>
        <dbReference type="SAM" id="MobiDB-lite"/>
    </source>
</evidence>
<feature type="compositionally biased region" description="Polar residues" evidence="4">
    <location>
        <begin position="233"/>
        <end position="249"/>
    </location>
</feature>
<evidence type="ECO:0000256" key="2">
    <source>
        <dbReference type="ARBA" id="ARBA00022525"/>
    </source>
</evidence>
<feature type="domain" description="NTR" evidence="5">
    <location>
        <begin position="1"/>
        <end position="147"/>
    </location>
</feature>
<dbReference type="OrthoDB" id="6246353at2759"/>
<organism evidence="8">
    <name type="scientific">Echinostoma caproni</name>
    <dbReference type="NCBI Taxonomy" id="27848"/>
    <lineage>
        <taxon>Eukaryota</taxon>
        <taxon>Metazoa</taxon>
        <taxon>Spiralia</taxon>
        <taxon>Lophotrochozoa</taxon>
        <taxon>Platyhelminthes</taxon>
        <taxon>Trematoda</taxon>
        <taxon>Digenea</taxon>
        <taxon>Plagiorchiida</taxon>
        <taxon>Echinostomata</taxon>
        <taxon>Echinostomatoidea</taxon>
        <taxon>Echinostomatidae</taxon>
        <taxon>Echinostoma</taxon>
    </lineage>
</organism>
<dbReference type="Gene3D" id="2.40.50.120">
    <property type="match status" value="1"/>
</dbReference>
<evidence type="ECO:0000256" key="1">
    <source>
        <dbReference type="ARBA" id="ARBA00004613"/>
    </source>
</evidence>
<evidence type="ECO:0000313" key="6">
    <source>
        <dbReference type="EMBL" id="VDP66280.1"/>
    </source>
</evidence>
<keyword evidence="2" id="KW-0964">Secreted</keyword>
<dbReference type="InterPro" id="IPR001134">
    <property type="entry name" value="Netrin_domain"/>
</dbReference>
<feature type="region of interest" description="Disordered" evidence="4">
    <location>
        <begin position="204"/>
        <end position="268"/>
    </location>
</feature>
<dbReference type="GO" id="GO:0005576">
    <property type="term" value="C:extracellular region"/>
    <property type="evidence" value="ECO:0007669"/>
    <property type="project" value="UniProtKB-SubCell"/>
</dbReference>
<comment type="subcellular location">
    <subcellularLocation>
        <location evidence="1">Secreted</location>
    </subcellularLocation>
</comment>
<sequence>MIQFSEAEHYAYRRKTDEGTVFRGTVESQKSEGDKIRYEVRIQDTWRVDGAASRLLPKKASASLPAYPVWAKIREHIVTNKDGRQMRCFCPDMNLGRSYLFLTQSYQVPNGNRMELMLDEQSVVLPWREAWRRRLTKFLRRAARGKCDTLEDDKDGGTTRLRRVQRLRNAPGYFSAHIDQQVHPRMPSNGQNVYRRDYGMPVVVPHVPPSSPKPPPPPPSPPAASSAPALTRVAQSTGSNGRMRSSAIQNDHGFVSRPGTLQTRTQGDQPAFTYYHPYMGYYNAKH</sequence>
<evidence type="ECO:0000259" key="5">
    <source>
        <dbReference type="PROSITE" id="PS50189"/>
    </source>
</evidence>
<evidence type="ECO:0000313" key="7">
    <source>
        <dbReference type="Proteomes" id="UP000272942"/>
    </source>
</evidence>
<dbReference type="PROSITE" id="PS50189">
    <property type="entry name" value="NTR"/>
    <property type="match status" value="1"/>
</dbReference>
<proteinExistence type="predicted"/>
<dbReference type="InterPro" id="IPR018933">
    <property type="entry name" value="Netrin_module_non-TIMP"/>
</dbReference>
<dbReference type="EMBL" id="UZAN01039575">
    <property type="protein sequence ID" value="VDP66280.1"/>
    <property type="molecule type" value="Genomic_DNA"/>
</dbReference>
<evidence type="ECO:0000313" key="8">
    <source>
        <dbReference type="WBParaSite" id="ECPE_0000237701-mRNA-1"/>
    </source>
</evidence>
<dbReference type="Pfam" id="PF01759">
    <property type="entry name" value="NTR"/>
    <property type="match status" value="1"/>
</dbReference>
<dbReference type="SMART" id="SM00643">
    <property type="entry name" value="C345C"/>
    <property type="match status" value="1"/>
</dbReference>
<reference evidence="6 7" key="2">
    <citation type="submission" date="2018-11" db="EMBL/GenBank/DDBJ databases">
        <authorList>
            <consortium name="Pathogen Informatics"/>
        </authorList>
    </citation>
    <scope>NUCLEOTIDE SEQUENCE [LARGE SCALE GENOMIC DNA]</scope>
    <source>
        <strain evidence="6 7">Egypt</strain>
    </source>
</reference>
<feature type="compositionally biased region" description="Polar residues" evidence="4">
    <location>
        <begin position="259"/>
        <end position="268"/>
    </location>
</feature>
<gene>
    <name evidence="6" type="ORF">ECPE_LOCUS2377</name>
</gene>
<dbReference type="SUPFAM" id="SSF50242">
    <property type="entry name" value="TIMP-like"/>
    <property type="match status" value="1"/>
</dbReference>
<feature type="compositionally biased region" description="Pro residues" evidence="4">
    <location>
        <begin position="206"/>
        <end position="222"/>
    </location>
</feature>
<keyword evidence="7" id="KW-1185">Reference proteome</keyword>
<dbReference type="Proteomes" id="UP000272942">
    <property type="component" value="Unassembled WGS sequence"/>
</dbReference>